<organism evidence="2 4">
    <name type="scientific">Pyrococcus abyssi (strain GE5 / Orsay)</name>
    <dbReference type="NCBI Taxonomy" id="272844"/>
    <lineage>
        <taxon>Archaea</taxon>
        <taxon>Methanobacteriati</taxon>
        <taxon>Methanobacteriota</taxon>
        <taxon>Thermococci</taxon>
        <taxon>Thermococcales</taxon>
        <taxon>Thermococcaceae</taxon>
        <taxon>Pyrococcus</taxon>
    </lineage>
</organism>
<dbReference type="Proteomes" id="UP000009139">
    <property type="component" value="Chromosome"/>
</dbReference>
<reference evidence="2" key="3">
    <citation type="journal article" date="2001" name="Genome Res.">
        <title>Genome evolution at the genus level: comparison of three complete genomes of hyperthermophilic archaea.</title>
        <authorList>
            <person name="Lecompte O."/>
            <person name="Ripp R."/>
            <person name="Puzos-Barbe V."/>
            <person name="Duprat S."/>
            <person name="Heilig R."/>
            <person name="Dietrich J."/>
            <person name="Thierry J.C."/>
            <person name="Poch O."/>
        </authorList>
    </citation>
    <scope>NUCLEOTIDE SEQUENCE</scope>
    <source>
        <strain evidence="2">Orsay</strain>
    </source>
</reference>
<name>Q9UZ25_PYRAB</name>
<dbReference type="PATRIC" id="fig|272844.11.peg.1417"/>
<dbReference type="GO" id="GO:0016301">
    <property type="term" value="F:kinase activity"/>
    <property type="evidence" value="ECO:0007669"/>
    <property type="project" value="UniProtKB-KW"/>
</dbReference>
<dbReference type="EMBL" id="AJ248287">
    <property type="protein sequence ID" value="CAB50237.1"/>
    <property type="molecule type" value="Genomic_DNA"/>
</dbReference>
<dbReference type="eggNOG" id="arCOG00021">
    <property type="taxonomic scope" value="Archaea"/>
</dbReference>
<dbReference type="Pfam" id="PF10120">
    <property type="entry name" value="ThiN"/>
    <property type="match status" value="1"/>
</dbReference>
<protein>
    <submittedName>
        <fullName evidence="3">Phosphomethylpyrimidine kinase</fullName>
    </submittedName>
</protein>
<dbReference type="RefSeq" id="WP_010868447.1">
    <property type="nucleotide sequence ID" value="NC_000868.1"/>
</dbReference>
<dbReference type="KEGG" id="pab:PAB0877"/>
<reference evidence="2 4" key="4">
    <citation type="journal article" date="2003" name="Mol. Microbiol.">
        <title>An integrated analysis of the genome of the hyperthermophilic archaeon Pyrococcus abyssi.</title>
        <authorList>
            <person name="Cohen G."/>
            <person name="Barbe V."/>
            <person name="Flament D."/>
            <person name="Galperin M."/>
            <person name="Heilig R."/>
            <person name="Ripp R."/>
            <person name="Lecompte O."/>
            <person name="Prieur D."/>
            <person name="Poch O."/>
            <person name="Quellerou J."/>
            <person name="Thierry J.C."/>
            <person name="Van der Oost J."/>
            <person name="Weissenbach J."/>
            <person name="Zivanovic Y."/>
            <person name="Forterre P."/>
        </authorList>
    </citation>
    <scope>NUCLEOTIDE SEQUENCE [LARGE SCALE GENOMIC DNA]</scope>
    <source>
        <strain evidence="4">GE5 / Orsay</strain>
        <strain evidence="2">Orsay</strain>
    </source>
</reference>
<dbReference type="SUPFAM" id="SSF53639">
    <property type="entry name" value="AraD/HMP-PK domain-like"/>
    <property type="match status" value="1"/>
</dbReference>
<dbReference type="PIR" id="H75042">
    <property type="entry name" value="H75042"/>
</dbReference>
<dbReference type="InterPro" id="IPR019293">
    <property type="entry name" value="ThiN"/>
</dbReference>
<feature type="domain" description="Thiamine-phosphate synthase ThiN" evidence="1">
    <location>
        <begin position="133"/>
        <end position="291"/>
    </location>
</feature>
<reference evidence="3 5" key="5">
    <citation type="journal article" date="2012" name="Curr. Microbiol.">
        <title>Re-annotation of two hyperthermophilic archaea Pyrococcus abyssi GE5 and Pyrococcus furiosus DSM 3638.</title>
        <authorList>
            <person name="Gao J."/>
            <person name="Wang J."/>
        </authorList>
    </citation>
    <scope>GENOME REANNOTATION</scope>
    <source>
        <strain evidence="3">GE5</strain>
        <strain evidence="5">GE5 / Orsay</strain>
    </source>
</reference>
<dbReference type="STRING" id="272844.PAB0877"/>
<dbReference type="AlphaFoldDB" id="Q9UZ25"/>
<evidence type="ECO:0000313" key="2">
    <source>
        <dbReference type="EMBL" id="CAB50237.1"/>
    </source>
</evidence>
<sequence>MRTPTTFWAEIVLPAIRAKVARILSSEGFSQVRIAKELGITQAMVSKYLSKYKPPEILEDIEGKIEAIAVSIAEMIKSDIEREEIIKTIERSFFKLLGDEKFCKAYEKYSGIPGKVCMELAIESGKKEVIEDLSRALEIILRDEKFAELIPEIRSNFAYSLPNPRDTNDVAAIPGRITVIKGKPYAMPPEFGVSKHTARLLVKVSKHNKDIRSVLNIRFGKDVEDAIKKAGLRVAYLPRELSSIEEIEDRIAEMFNGNEFDVVIDPGRHGVEPCVYIFGRNPMDVIVKLKKIEENL</sequence>
<dbReference type="HOGENOM" id="CLU_054903_0_0_2"/>
<reference evidence="2" key="2">
    <citation type="journal article" date="2000" name="J. Mol. Biol.">
        <title>Archaeal homologs of eukaryotic methylation guide small nucleolar RNAs: lessons from the Pyrococcus genomes.</title>
        <authorList>
            <person name="Gaspin C."/>
            <person name="Cavaille J."/>
            <person name="Erauso G."/>
        </authorList>
    </citation>
    <scope>NUCLEOTIDE SEQUENCE</scope>
    <source>
        <strain evidence="2">Orsay</strain>
    </source>
</reference>
<proteinExistence type="predicted"/>
<keyword evidence="3" id="KW-0418">Kinase</keyword>
<evidence type="ECO:0000313" key="5">
    <source>
        <dbReference type="Proteomes" id="UP000009139"/>
    </source>
</evidence>
<dbReference type="InterPro" id="IPR036409">
    <property type="entry name" value="Aldolase_II/adducin_N_sf"/>
</dbReference>
<reference evidence="2" key="1">
    <citation type="submission" date="1999-07" db="EMBL/GenBank/DDBJ databases">
        <authorList>
            <person name="Genoscope"/>
        </authorList>
    </citation>
    <scope>NUCLEOTIDE SEQUENCE</scope>
    <source>
        <strain evidence="2">Orsay</strain>
    </source>
</reference>
<dbReference type="PANTHER" id="PTHR40730">
    <property type="entry name" value="TRANSCRIPTIONAL REGULATOR PROTEIN-LIKE PROTEIN"/>
    <property type="match status" value="1"/>
</dbReference>
<accession>Q9UZ25</accession>
<gene>
    <name evidence="2" type="ordered locus">PAB0877</name>
</gene>
<dbReference type="Proteomes" id="UP000000810">
    <property type="component" value="Chromosome"/>
</dbReference>
<evidence type="ECO:0000313" key="3">
    <source>
        <dbReference type="EMBL" id="CCE70774.1"/>
    </source>
</evidence>
<dbReference type="OrthoDB" id="26806at2157"/>
<dbReference type="GO" id="GO:0003677">
    <property type="term" value="F:DNA binding"/>
    <property type="evidence" value="ECO:0007669"/>
    <property type="project" value="InterPro"/>
</dbReference>
<dbReference type="EMBL" id="HE613800">
    <property type="protein sequence ID" value="CCE70774.1"/>
    <property type="molecule type" value="Genomic_DNA"/>
</dbReference>
<dbReference type="Gene3D" id="1.10.260.40">
    <property type="entry name" value="lambda repressor-like DNA-binding domains"/>
    <property type="match status" value="1"/>
</dbReference>
<keyword evidence="3" id="KW-0808">Transferase</keyword>
<keyword evidence="4" id="KW-1185">Reference proteome</keyword>
<evidence type="ECO:0000313" key="4">
    <source>
        <dbReference type="Proteomes" id="UP000000810"/>
    </source>
</evidence>
<dbReference type="InterPro" id="IPR010982">
    <property type="entry name" value="Lambda_DNA-bd_dom_sf"/>
</dbReference>
<evidence type="ECO:0000259" key="1">
    <source>
        <dbReference type="Pfam" id="PF10120"/>
    </source>
</evidence>
<dbReference type="PANTHER" id="PTHR40730:SF4">
    <property type="entry name" value="TRANSCRIPTIONAL REGULATOR"/>
    <property type="match status" value="1"/>
</dbReference>
<dbReference type="Gene3D" id="3.40.225.10">
    <property type="entry name" value="Class II aldolase/adducin N-terminal domain"/>
    <property type="match status" value="1"/>
</dbReference>